<name>A0A7K4HNP7_9EURY</name>
<keyword evidence="4" id="KW-1185">Reference proteome</keyword>
<proteinExistence type="predicted"/>
<dbReference type="RefSeq" id="WP_176788535.1">
    <property type="nucleotide sequence ID" value="NZ_JABXWR010000001.1"/>
</dbReference>
<evidence type="ECO:0000313" key="3">
    <source>
        <dbReference type="EMBL" id="NVO66884.1"/>
    </source>
</evidence>
<accession>A0A7K4HNP7</accession>
<dbReference type="OrthoDB" id="372755at2157"/>
<comment type="caution">
    <text evidence="3">The sequence shown here is derived from an EMBL/GenBank/DDBJ whole genome shotgun (WGS) entry which is preliminary data.</text>
</comment>
<feature type="compositionally biased region" description="Polar residues" evidence="1">
    <location>
        <begin position="1"/>
        <end position="14"/>
    </location>
</feature>
<keyword evidence="2" id="KW-1133">Transmembrane helix</keyword>
<feature type="transmembrane region" description="Helical" evidence="2">
    <location>
        <begin position="105"/>
        <end position="126"/>
    </location>
</feature>
<evidence type="ECO:0000313" key="4">
    <source>
        <dbReference type="Proteomes" id="UP000570823"/>
    </source>
</evidence>
<gene>
    <name evidence="3" type="ORF">HWN36_06080</name>
</gene>
<organism evidence="3 4">
    <name type="scientific">Methanofollis tationis</name>
    <dbReference type="NCBI Taxonomy" id="81417"/>
    <lineage>
        <taxon>Archaea</taxon>
        <taxon>Methanobacteriati</taxon>
        <taxon>Methanobacteriota</taxon>
        <taxon>Stenosarchaea group</taxon>
        <taxon>Methanomicrobia</taxon>
        <taxon>Methanomicrobiales</taxon>
        <taxon>Methanomicrobiaceae</taxon>
        <taxon>Methanofollis</taxon>
    </lineage>
</organism>
<dbReference type="Proteomes" id="UP000570823">
    <property type="component" value="Unassembled WGS sequence"/>
</dbReference>
<feature type="transmembrane region" description="Helical" evidence="2">
    <location>
        <begin position="78"/>
        <end position="99"/>
    </location>
</feature>
<sequence length="139" mass="15402">MTGQKKGQNRSNEAGESRCPASSLLTQGGIRGFARTVISCCPYTMLAKKILRLLRGETGTLPDQLTNREIHLKSNIRIGYGIMLVGIFCPIFWLSLLAGARGDELMFNAIHSFLVFLFGLGFMIAYRIQLGREFAGTNR</sequence>
<keyword evidence="2" id="KW-0812">Transmembrane</keyword>
<protein>
    <submittedName>
        <fullName evidence="3">Uncharacterized protein</fullName>
    </submittedName>
</protein>
<feature type="region of interest" description="Disordered" evidence="1">
    <location>
        <begin position="1"/>
        <end position="20"/>
    </location>
</feature>
<keyword evidence="2" id="KW-0472">Membrane</keyword>
<reference evidence="3 4" key="1">
    <citation type="submission" date="2020-06" db="EMBL/GenBank/DDBJ databases">
        <title>Methanofollis fontis sp. nov., a methanogen isolated from marine sediments near a cold seep at Four-Way Closure Ridge offshore southwestern Taiwan.</title>
        <authorList>
            <person name="Chen S.-C."/>
            <person name="Teng N.-H."/>
            <person name="Lin Y.-S."/>
            <person name="Lai M.-C."/>
            <person name="Chen H.-H."/>
            <person name="Wang C.-C."/>
        </authorList>
    </citation>
    <scope>NUCLEOTIDE SEQUENCE [LARGE SCALE GENOMIC DNA]</scope>
    <source>
        <strain evidence="3 4">DSM 2702</strain>
    </source>
</reference>
<dbReference type="AlphaFoldDB" id="A0A7K4HNP7"/>
<dbReference type="EMBL" id="JABXWR010000001">
    <property type="protein sequence ID" value="NVO66884.1"/>
    <property type="molecule type" value="Genomic_DNA"/>
</dbReference>
<evidence type="ECO:0000256" key="2">
    <source>
        <dbReference type="SAM" id="Phobius"/>
    </source>
</evidence>
<evidence type="ECO:0000256" key="1">
    <source>
        <dbReference type="SAM" id="MobiDB-lite"/>
    </source>
</evidence>